<dbReference type="RefSeq" id="XP_042924721.1">
    <property type="nucleotide sequence ID" value="XM_043062426.1"/>
</dbReference>
<feature type="region of interest" description="Disordered" evidence="1">
    <location>
        <begin position="49"/>
        <end position="71"/>
    </location>
</feature>
<dbReference type="ExpressionAtlas" id="A0A2K3DSE4">
    <property type="expression patterns" value="baseline"/>
</dbReference>
<dbReference type="Gramene" id="PNW83464">
    <property type="protein sequence ID" value="PNW83464"/>
    <property type="gene ID" value="CHLRE_05g242502v5"/>
</dbReference>
<name>A0A2K3DSE4_CHLRE</name>
<dbReference type="EMBL" id="CM008966">
    <property type="protein sequence ID" value="PNW83464.1"/>
    <property type="molecule type" value="Genomic_DNA"/>
</dbReference>
<reference evidence="2 3" key="1">
    <citation type="journal article" date="2007" name="Science">
        <title>The Chlamydomonas genome reveals the evolution of key animal and plant functions.</title>
        <authorList>
            <person name="Merchant S.S."/>
            <person name="Prochnik S.E."/>
            <person name="Vallon O."/>
            <person name="Harris E.H."/>
            <person name="Karpowicz S.J."/>
            <person name="Witman G.B."/>
            <person name="Terry A."/>
            <person name="Salamov A."/>
            <person name="Fritz-Laylin L.K."/>
            <person name="Marechal-Drouard L."/>
            <person name="Marshall W.F."/>
            <person name="Qu L.H."/>
            <person name="Nelson D.R."/>
            <person name="Sanderfoot A.A."/>
            <person name="Spalding M.H."/>
            <person name="Kapitonov V.V."/>
            <person name="Ren Q."/>
            <person name="Ferris P."/>
            <person name="Lindquist E."/>
            <person name="Shapiro H."/>
            <person name="Lucas S.M."/>
            <person name="Grimwood J."/>
            <person name="Schmutz J."/>
            <person name="Cardol P."/>
            <person name="Cerutti H."/>
            <person name="Chanfreau G."/>
            <person name="Chen C.L."/>
            <person name="Cognat V."/>
            <person name="Croft M.T."/>
            <person name="Dent R."/>
            <person name="Dutcher S."/>
            <person name="Fernandez E."/>
            <person name="Fukuzawa H."/>
            <person name="Gonzalez-Ballester D."/>
            <person name="Gonzalez-Halphen D."/>
            <person name="Hallmann A."/>
            <person name="Hanikenne M."/>
            <person name="Hippler M."/>
            <person name="Inwood W."/>
            <person name="Jabbari K."/>
            <person name="Kalanon M."/>
            <person name="Kuras R."/>
            <person name="Lefebvre P.A."/>
            <person name="Lemaire S.D."/>
            <person name="Lobanov A.V."/>
            <person name="Lohr M."/>
            <person name="Manuell A."/>
            <person name="Meier I."/>
            <person name="Mets L."/>
            <person name="Mittag M."/>
            <person name="Mittelmeier T."/>
            <person name="Moroney J.V."/>
            <person name="Moseley J."/>
            <person name="Napoli C."/>
            <person name="Nedelcu A.M."/>
            <person name="Niyogi K."/>
            <person name="Novoselov S.V."/>
            <person name="Paulsen I.T."/>
            <person name="Pazour G."/>
            <person name="Purton S."/>
            <person name="Ral J.P."/>
            <person name="Riano-Pachon D.M."/>
            <person name="Riekhof W."/>
            <person name="Rymarquis L."/>
            <person name="Schroda M."/>
            <person name="Stern D."/>
            <person name="Umen J."/>
            <person name="Willows R."/>
            <person name="Wilson N."/>
            <person name="Zimmer S.L."/>
            <person name="Allmer J."/>
            <person name="Balk J."/>
            <person name="Bisova K."/>
            <person name="Chen C.J."/>
            <person name="Elias M."/>
            <person name="Gendler K."/>
            <person name="Hauser C."/>
            <person name="Lamb M.R."/>
            <person name="Ledford H."/>
            <person name="Long J.C."/>
            <person name="Minagawa J."/>
            <person name="Page M.D."/>
            <person name="Pan J."/>
            <person name="Pootakham W."/>
            <person name="Roje S."/>
            <person name="Rose A."/>
            <person name="Stahlberg E."/>
            <person name="Terauchi A.M."/>
            <person name="Yang P."/>
            <person name="Ball S."/>
            <person name="Bowler C."/>
            <person name="Dieckmann C.L."/>
            <person name="Gladyshev V.N."/>
            <person name="Green P."/>
            <person name="Jorgensen R."/>
            <person name="Mayfield S."/>
            <person name="Mueller-Roeber B."/>
            <person name="Rajamani S."/>
            <person name="Sayre R.T."/>
            <person name="Brokstein P."/>
            <person name="Dubchak I."/>
            <person name="Goodstein D."/>
            <person name="Hornick L."/>
            <person name="Huang Y.W."/>
            <person name="Jhaveri J."/>
            <person name="Luo Y."/>
            <person name="Martinez D."/>
            <person name="Ngau W.C."/>
            <person name="Otillar B."/>
            <person name="Poliakov A."/>
            <person name="Porter A."/>
            <person name="Szajkowski L."/>
            <person name="Werner G."/>
            <person name="Zhou K."/>
            <person name="Grigoriev I.V."/>
            <person name="Rokhsar D.S."/>
            <person name="Grossman A.R."/>
        </authorList>
    </citation>
    <scope>NUCLEOTIDE SEQUENCE [LARGE SCALE GENOMIC DNA]</scope>
    <source>
        <strain evidence="3">CC-503</strain>
    </source>
</reference>
<proteinExistence type="predicted"/>
<feature type="compositionally biased region" description="Low complexity" evidence="1">
    <location>
        <begin position="59"/>
        <end position="71"/>
    </location>
</feature>
<dbReference type="AlphaFoldDB" id="A0A2K3DSE4"/>
<protein>
    <submittedName>
        <fullName evidence="2">Uncharacterized protein</fullName>
    </submittedName>
</protein>
<dbReference type="InParanoid" id="A0A2K3DSE4"/>
<dbReference type="KEGG" id="cre:CHLRE_05g242502v5"/>
<evidence type="ECO:0000313" key="2">
    <source>
        <dbReference type="EMBL" id="PNW83464.1"/>
    </source>
</evidence>
<organism evidence="2 3">
    <name type="scientific">Chlamydomonas reinhardtii</name>
    <name type="common">Chlamydomonas smithii</name>
    <dbReference type="NCBI Taxonomy" id="3055"/>
    <lineage>
        <taxon>Eukaryota</taxon>
        <taxon>Viridiplantae</taxon>
        <taxon>Chlorophyta</taxon>
        <taxon>core chlorophytes</taxon>
        <taxon>Chlorophyceae</taxon>
        <taxon>CS clade</taxon>
        <taxon>Chlamydomonadales</taxon>
        <taxon>Chlamydomonadaceae</taxon>
        <taxon>Chlamydomonas</taxon>
    </lineage>
</organism>
<dbReference type="GeneID" id="66053453"/>
<evidence type="ECO:0000256" key="1">
    <source>
        <dbReference type="SAM" id="MobiDB-lite"/>
    </source>
</evidence>
<accession>A0A2K3DSE4</accession>
<keyword evidence="3" id="KW-1185">Reference proteome</keyword>
<gene>
    <name evidence="2" type="ORF">CHLRE_05g242502v5</name>
</gene>
<sequence length="71" mass="7492">MWAAVLDETGPQPPIQHAACAPTAQSRLPVASSRPQTVVLTTQPIALHGVDTTRPTGDWAPGPRWPAAAWS</sequence>
<evidence type="ECO:0000313" key="3">
    <source>
        <dbReference type="Proteomes" id="UP000006906"/>
    </source>
</evidence>
<dbReference type="Proteomes" id="UP000006906">
    <property type="component" value="Chromosome 5"/>
</dbReference>